<dbReference type="AlphaFoldDB" id="A0A8X6YVF0"/>
<comment type="caution">
    <text evidence="2">The sequence shown here is derived from an EMBL/GenBank/DDBJ whole genome shotgun (WGS) entry which is preliminary data.</text>
</comment>
<dbReference type="Proteomes" id="UP000886998">
    <property type="component" value="Unassembled WGS sequence"/>
</dbReference>
<dbReference type="InterPro" id="IPR001895">
    <property type="entry name" value="RASGEF_cat_dom"/>
</dbReference>
<dbReference type="SUPFAM" id="SSF48366">
    <property type="entry name" value="Ras GEF"/>
    <property type="match status" value="1"/>
</dbReference>
<evidence type="ECO:0000313" key="2">
    <source>
        <dbReference type="EMBL" id="GFY79073.1"/>
    </source>
</evidence>
<sequence>MPLLDAEQSPDSVIFKHLSEWTVRTILAQFCPKRRAFVVSHFIKITAILHQMRNVHSEVAIFSSLFNAPIRKAQRHLVSYPQQPNAELFALCGSCYAVPTRWTRTA</sequence>
<dbReference type="Gene3D" id="1.10.840.10">
    <property type="entry name" value="Ras guanine-nucleotide exchange factors catalytic domain"/>
    <property type="match status" value="1"/>
</dbReference>
<dbReference type="OrthoDB" id="6021951at2759"/>
<gene>
    <name evidence="2" type="ORF">TNIN_106771</name>
</gene>
<name>A0A8X6YVF0_9ARAC</name>
<dbReference type="InterPro" id="IPR023578">
    <property type="entry name" value="Ras_GEF_dom_sf"/>
</dbReference>
<accession>A0A8X6YVF0</accession>
<reference evidence="2" key="1">
    <citation type="submission" date="2020-08" db="EMBL/GenBank/DDBJ databases">
        <title>Multicomponent nature underlies the extraordinary mechanical properties of spider dragline silk.</title>
        <authorList>
            <person name="Kono N."/>
            <person name="Nakamura H."/>
            <person name="Mori M."/>
            <person name="Yoshida Y."/>
            <person name="Ohtoshi R."/>
            <person name="Malay A.D."/>
            <person name="Moran D.A.P."/>
            <person name="Tomita M."/>
            <person name="Numata K."/>
            <person name="Arakawa K."/>
        </authorList>
    </citation>
    <scope>NUCLEOTIDE SEQUENCE</scope>
</reference>
<evidence type="ECO:0000259" key="1">
    <source>
        <dbReference type="Pfam" id="PF00617"/>
    </source>
</evidence>
<dbReference type="GO" id="GO:0005085">
    <property type="term" value="F:guanyl-nucleotide exchange factor activity"/>
    <property type="evidence" value="ECO:0007669"/>
    <property type="project" value="InterPro"/>
</dbReference>
<evidence type="ECO:0000313" key="3">
    <source>
        <dbReference type="Proteomes" id="UP000886998"/>
    </source>
</evidence>
<dbReference type="Pfam" id="PF00617">
    <property type="entry name" value="RasGEF"/>
    <property type="match status" value="1"/>
</dbReference>
<proteinExistence type="predicted"/>
<dbReference type="EMBL" id="BMAV01023381">
    <property type="protein sequence ID" value="GFY79073.1"/>
    <property type="molecule type" value="Genomic_DNA"/>
</dbReference>
<protein>
    <recommendedName>
        <fullName evidence="1">Ras-GEF domain-containing protein</fullName>
    </recommendedName>
</protein>
<feature type="domain" description="Ras-GEF" evidence="1">
    <location>
        <begin position="15"/>
        <end position="81"/>
    </location>
</feature>
<organism evidence="2 3">
    <name type="scientific">Trichonephila inaurata madagascariensis</name>
    <dbReference type="NCBI Taxonomy" id="2747483"/>
    <lineage>
        <taxon>Eukaryota</taxon>
        <taxon>Metazoa</taxon>
        <taxon>Ecdysozoa</taxon>
        <taxon>Arthropoda</taxon>
        <taxon>Chelicerata</taxon>
        <taxon>Arachnida</taxon>
        <taxon>Araneae</taxon>
        <taxon>Araneomorphae</taxon>
        <taxon>Entelegynae</taxon>
        <taxon>Araneoidea</taxon>
        <taxon>Nephilidae</taxon>
        <taxon>Trichonephila</taxon>
        <taxon>Trichonephila inaurata</taxon>
    </lineage>
</organism>
<keyword evidence="3" id="KW-1185">Reference proteome</keyword>
<dbReference type="GO" id="GO:0007264">
    <property type="term" value="P:small GTPase-mediated signal transduction"/>
    <property type="evidence" value="ECO:0007669"/>
    <property type="project" value="InterPro"/>
</dbReference>
<dbReference type="InterPro" id="IPR036964">
    <property type="entry name" value="RASGEF_cat_dom_sf"/>
</dbReference>